<keyword evidence="7 8" id="KW-0807">Transducer</keyword>
<feature type="domain" description="Methyl-accepting transducer" evidence="10">
    <location>
        <begin position="78"/>
        <end position="265"/>
    </location>
</feature>
<keyword evidence="4" id="KW-0812">Transmembrane</keyword>
<evidence type="ECO:0000256" key="8">
    <source>
        <dbReference type="PROSITE-ProRule" id="PRU00284"/>
    </source>
</evidence>
<keyword evidence="3" id="KW-0488">Methylation</keyword>
<evidence type="ECO:0000256" key="2">
    <source>
        <dbReference type="ARBA" id="ARBA00022475"/>
    </source>
</evidence>
<comment type="subcellular location">
    <subcellularLocation>
        <location evidence="1">Cell membrane</location>
    </subcellularLocation>
</comment>
<evidence type="ECO:0000256" key="5">
    <source>
        <dbReference type="ARBA" id="ARBA00022989"/>
    </source>
</evidence>
<dbReference type="SUPFAM" id="SSF58104">
    <property type="entry name" value="Methyl-accepting chemotaxis protein (MCP) signaling domain"/>
    <property type="match status" value="1"/>
</dbReference>
<reference evidence="12" key="1">
    <citation type="submission" date="2016-07" db="EMBL/GenBank/DDBJ databases">
        <authorList>
            <person name="Florea S."/>
            <person name="Webb J.S."/>
            <person name="Jaromczyk J."/>
            <person name="Schardl C.L."/>
        </authorList>
    </citation>
    <scope>NUCLEOTIDE SEQUENCE [LARGE SCALE GENOMIC DNA]</scope>
    <source>
        <strain evidence="12">1YdBTEX2</strain>
    </source>
</reference>
<dbReference type="PROSITE" id="PS50111">
    <property type="entry name" value="CHEMOTAXIS_TRANSDUC_2"/>
    <property type="match status" value="1"/>
</dbReference>
<evidence type="ECO:0000259" key="10">
    <source>
        <dbReference type="PROSITE" id="PS50111"/>
    </source>
</evidence>
<evidence type="ECO:0000256" key="1">
    <source>
        <dbReference type="ARBA" id="ARBA00004236"/>
    </source>
</evidence>
<evidence type="ECO:0000256" key="4">
    <source>
        <dbReference type="ARBA" id="ARBA00022692"/>
    </source>
</evidence>
<dbReference type="Gene3D" id="6.10.250.3200">
    <property type="match status" value="1"/>
</dbReference>
<dbReference type="SMART" id="SM00283">
    <property type="entry name" value="MA"/>
    <property type="match status" value="1"/>
</dbReference>
<keyword evidence="5" id="KW-1133">Transmembrane helix</keyword>
<dbReference type="GO" id="GO:0006935">
    <property type="term" value="P:chemotaxis"/>
    <property type="evidence" value="ECO:0007669"/>
    <property type="project" value="UniProtKB-ARBA"/>
</dbReference>
<keyword evidence="6" id="KW-0472">Membrane</keyword>
<dbReference type="GO" id="GO:0005886">
    <property type="term" value="C:plasma membrane"/>
    <property type="evidence" value="ECO:0007669"/>
    <property type="project" value="UniProtKB-SubCell"/>
</dbReference>
<dbReference type="AlphaFoldDB" id="A0A1D3K6X9"/>
<evidence type="ECO:0000256" key="3">
    <source>
        <dbReference type="ARBA" id="ARBA00022481"/>
    </source>
</evidence>
<dbReference type="InterPro" id="IPR004089">
    <property type="entry name" value="MCPsignal_dom"/>
</dbReference>
<dbReference type="Gene3D" id="1.20.120.30">
    <property type="entry name" value="Aspartate receptor, ligand-binding domain"/>
    <property type="match status" value="1"/>
</dbReference>
<feature type="coiled-coil region" evidence="9">
    <location>
        <begin position="7"/>
        <end position="48"/>
    </location>
</feature>
<proteinExistence type="predicted"/>
<keyword evidence="9" id="KW-0175">Coiled coil</keyword>
<dbReference type="Pfam" id="PF00015">
    <property type="entry name" value="MCPsignal"/>
    <property type="match status" value="1"/>
</dbReference>
<evidence type="ECO:0000313" key="12">
    <source>
        <dbReference type="Proteomes" id="UP000245431"/>
    </source>
</evidence>
<dbReference type="GO" id="GO:0007165">
    <property type="term" value="P:signal transduction"/>
    <property type="evidence" value="ECO:0007669"/>
    <property type="project" value="UniProtKB-KW"/>
</dbReference>
<dbReference type="PANTHER" id="PTHR32089">
    <property type="entry name" value="METHYL-ACCEPTING CHEMOTAXIS PROTEIN MCPB"/>
    <property type="match status" value="1"/>
</dbReference>
<dbReference type="EMBL" id="LT599584">
    <property type="protein sequence ID" value="SBW84099.1"/>
    <property type="molecule type" value="Genomic_DNA"/>
</dbReference>
<organism evidence="11 12">
    <name type="scientific">Pseudomonas veronii 1YdBTEX2</name>
    <dbReference type="NCBI Taxonomy" id="1295141"/>
    <lineage>
        <taxon>Bacteria</taxon>
        <taxon>Pseudomonadati</taxon>
        <taxon>Pseudomonadota</taxon>
        <taxon>Gammaproteobacteria</taxon>
        <taxon>Pseudomonadales</taxon>
        <taxon>Pseudomonadaceae</taxon>
        <taxon>Pseudomonas</taxon>
    </lineage>
</organism>
<evidence type="ECO:0000313" key="11">
    <source>
        <dbReference type="EMBL" id="SBW84099.1"/>
    </source>
</evidence>
<accession>A0A1D3K6X9</accession>
<sequence>MGRSMFIKKWKLRCEKLEISLINAEQKILSLEKELEELKNATALMENKILTTSGEINYQQQLHEKLNIFQDSLSQARDGVVAQSENLNNEVLKLRDNSSIFQDTATTLGEFSSALFDMAELGINSVKSVNSLQERVVEVSSIISLIKSISDQTNLLALNAAIEAAHAGVHGRSFAVVADEVRALAQSTQKATQDISLLVNSINQETDAASRSIDNMSSNASSLSNDVSRAAQTLDGMVAIGEHMSDLIESLALGSLRESVNLDHIVFKLSVYLKLFTNDKNTQLSTHTACRLGQWYLSDDTQNLYSNQRSFQQIAAPHMEVHEQAHKALQAGQVQDWNEVFEAISKMESSSMSVSKLLGELNKS</sequence>
<evidence type="ECO:0000256" key="7">
    <source>
        <dbReference type="ARBA" id="ARBA00023224"/>
    </source>
</evidence>
<evidence type="ECO:0000256" key="6">
    <source>
        <dbReference type="ARBA" id="ARBA00023136"/>
    </source>
</evidence>
<keyword evidence="2" id="KW-1003">Cell membrane</keyword>
<protein>
    <recommendedName>
        <fullName evidence="10">Methyl-accepting transducer domain-containing protein</fullName>
    </recommendedName>
</protein>
<evidence type="ECO:0000256" key="9">
    <source>
        <dbReference type="SAM" id="Coils"/>
    </source>
</evidence>
<gene>
    <name evidence="11" type="ORF">PVE_R2G0069</name>
</gene>
<name>A0A1D3K6X9_PSEVE</name>
<dbReference type="Proteomes" id="UP000245431">
    <property type="component" value="Chromosome PVE_r2"/>
</dbReference>
<dbReference type="PANTHER" id="PTHR32089:SF112">
    <property type="entry name" value="LYSOZYME-LIKE PROTEIN-RELATED"/>
    <property type="match status" value="1"/>
</dbReference>